<reference evidence="1 2" key="1">
    <citation type="submission" date="2024-01" db="EMBL/GenBank/DDBJ databases">
        <title>Genome assemblies of Stephania.</title>
        <authorList>
            <person name="Yang L."/>
        </authorList>
    </citation>
    <scope>NUCLEOTIDE SEQUENCE [LARGE SCALE GENOMIC DNA]</scope>
    <source>
        <strain evidence="1">QJT</strain>
        <tissue evidence="1">Leaf</tissue>
    </source>
</reference>
<name>A0AAP0IL41_9MAGN</name>
<sequence length="179" mass="19716">MAMWRLVAFHPPKPKDKASSLAAGRASQCFPRGHSAANLNRANVGSPLTGNLGIDYPYLKICATTYSHVESHSFIILLVPHTKRALARQRTPEACETQQKVLREVAEAVAIREGVTLARDLEVSIGVIESDSHLVTTALCQDIWTKWMALSSQRSLRVLTRHIILVSCHPRGSVVNNVD</sequence>
<dbReference type="EMBL" id="JBBNAE010000006">
    <property type="protein sequence ID" value="KAK9116701.1"/>
    <property type="molecule type" value="Genomic_DNA"/>
</dbReference>
<dbReference type="Proteomes" id="UP001417504">
    <property type="component" value="Unassembled WGS sequence"/>
</dbReference>
<evidence type="ECO:0000313" key="2">
    <source>
        <dbReference type="Proteomes" id="UP001417504"/>
    </source>
</evidence>
<organism evidence="1 2">
    <name type="scientific">Stephania japonica</name>
    <dbReference type="NCBI Taxonomy" id="461633"/>
    <lineage>
        <taxon>Eukaryota</taxon>
        <taxon>Viridiplantae</taxon>
        <taxon>Streptophyta</taxon>
        <taxon>Embryophyta</taxon>
        <taxon>Tracheophyta</taxon>
        <taxon>Spermatophyta</taxon>
        <taxon>Magnoliopsida</taxon>
        <taxon>Ranunculales</taxon>
        <taxon>Menispermaceae</taxon>
        <taxon>Menispermoideae</taxon>
        <taxon>Cissampelideae</taxon>
        <taxon>Stephania</taxon>
    </lineage>
</organism>
<dbReference type="AlphaFoldDB" id="A0AAP0IL41"/>
<evidence type="ECO:0000313" key="1">
    <source>
        <dbReference type="EMBL" id="KAK9116701.1"/>
    </source>
</evidence>
<accession>A0AAP0IL41</accession>
<gene>
    <name evidence="1" type="ORF">Sjap_015648</name>
</gene>
<keyword evidence="2" id="KW-1185">Reference proteome</keyword>
<comment type="caution">
    <text evidence="1">The sequence shown here is derived from an EMBL/GenBank/DDBJ whole genome shotgun (WGS) entry which is preliminary data.</text>
</comment>
<protein>
    <submittedName>
        <fullName evidence="1">Uncharacterized protein</fullName>
    </submittedName>
</protein>
<proteinExistence type="predicted"/>